<protein>
    <submittedName>
        <fullName evidence="1">Uncharacterized protein</fullName>
    </submittedName>
</protein>
<dbReference type="AlphaFoldDB" id="A0A182IJT7"/>
<proteinExistence type="predicted"/>
<organism evidence="1">
    <name type="scientific">Anopheles atroparvus</name>
    <name type="common">European mosquito</name>
    <dbReference type="NCBI Taxonomy" id="41427"/>
    <lineage>
        <taxon>Eukaryota</taxon>
        <taxon>Metazoa</taxon>
        <taxon>Ecdysozoa</taxon>
        <taxon>Arthropoda</taxon>
        <taxon>Hexapoda</taxon>
        <taxon>Insecta</taxon>
        <taxon>Pterygota</taxon>
        <taxon>Neoptera</taxon>
        <taxon>Endopterygota</taxon>
        <taxon>Diptera</taxon>
        <taxon>Nematocera</taxon>
        <taxon>Culicoidea</taxon>
        <taxon>Culicidae</taxon>
        <taxon>Anophelinae</taxon>
        <taxon>Anopheles</taxon>
    </lineage>
</organism>
<accession>A0A182IJT7</accession>
<sequence>MYAQLQLASAAAHRLEHGFGLALRGFYISPRRQHKLWFWFGVGSTVGLVVAPHILQPVCLRPSVPNAIVVTAAAEDSLEQQLDRRTMSSDRPTVPSVLREVIGPVGPGGGSRFRGGFGSESDAPSPRWRIGVFKYV</sequence>
<evidence type="ECO:0000313" key="1">
    <source>
        <dbReference type="EnsemblMetazoa" id="AATE000514-PA.1"/>
    </source>
</evidence>
<reference evidence="1" key="1">
    <citation type="submission" date="2022-08" db="UniProtKB">
        <authorList>
            <consortium name="EnsemblMetazoa"/>
        </authorList>
    </citation>
    <scope>IDENTIFICATION</scope>
    <source>
        <strain evidence="1">EBRO</strain>
    </source>
</reference>
<name>A0A182IJT7_ANOAO</name>
<dbReference type="EnsemblMetazoa" id="AATE000514-RA">
    <property type="protein sequence ID" value="AATE000514-PA.1"/>
    <property type="gene ID" value="AATE000514"/>
</dbReference>
<dbReference type="VEuPathDB" id="VectorBase:AATE000514"/>